<feature type="transmembrane region" description="Helical" evidence="1">
    <location>
        <begin position="103"/>
        <end position="124"/>
    </location>
</feature>
<gene>
    <name evidence="3" type="ORF">COO20_03195</name>
</gene>
<dbReference type="PANTHER" id="PTHR14969">
    <property type="entry name" value="SPHINGOSINE-1-PHOSPHATE PHOSPHOHYDROLASE"/>
    <property type="match status" value="1"/>
</dbReference>
<dbReference type="Pfam" id="PF01569">
    <property type="entry name" value="PAP2"/>
    <property type="match status" value="1"/>
</dbReference>
<keyword evidence="1" id="KW-0812">Transmembrane</keyword>
<feature type="transmembrane region" description="Helical" evidence="1">
    <location>
        <begin position="144"/>
        <end position="162"/>
    </location>
</feature>
<name>A0A2N3KXG1_9PROT</name>
<keyword evidence="1" id="KW-0472">Membrane</keyword>
<dbReference type="AlphaFoldDB" id="A0A2N3KXG1"/>
<reference evidence="3 4" key="1">
    <citation type="submission" date="2017-09" db="EMBL/GenBank/DDBJ databases">
        <title>Biodiversity and function of Thalassospira species in the particle-attached aromatic-hydrocarbon-degrading consortia from the surface seawater of the South China Sea.</title>
        <authorList>
            <person name="Dong C."/>
            <person name="Liu R."/>
            <person name="Shao Z."/>
        </authorList>
    </citation>
    <scope>NUCLEOTIDE SEQUENCE [LARGE SCALE GENOMIC DNA]</scope>
    <source>
        <strain evidence="3 4">CSC1P2</strain>
    </source>
</reference>
<dbReference type="SUPFAM" id="SSF48317">
    <property type="entry name" value="Acid phosphatase/Vanadium-dependent haloperoxidase"/>
    <property type="match status" value="1"/>
</dbReference>
<dbReference type="InterPro" id="IPR036938">
    <property type="entry name" value="PAP2/HPO_sf"/>
</dbReference>
<proteinExistence type="predicted"/>
<feature type="transmembrane region" description="Helical" evidence="1">
    <location>
        <begin position="174"/>
        <end position="195"/>
    </location>
</feature>
<comment type="caution">
    <text evidence="3">The sequence shown here is derived from an EMBL/GenBank/DDBJ whole genome shotgun (WGS) entry which is preliminary data.</text>
</comment>
<feature type="domain" description="Phosphatidic acid phosphatase type 2/haloperoxidase" evidence="2">
    <location>
        <begin position="99"/>
        <end position="216"/>
    </location>
</feature>
<feature type="transmembrane region" description="Helical" evidence="1">
    <location>
        <begin position="74"/>
        <end position="96"/>
    </location>
</feature>
<dbReference type="Gene3D" id="1.20.144.10">
    <property type="entry name" value="Phosphatidic acid phosphatase type 2/haloperoxidase"/>
    <property type="match status" value="1"/>
</dbReference>
<dbReference type="OrthoDB" id="9801622at2"/>
<accession>A0A2N3KXG1</accession>
<feature type="transmembrane region" description="Helical" evidence="1">
    <location>
        <begin position="201"/>
        <end position="218"/>
    </location>
</feature>
<keyword evidence="1" id="KW-1133">Transmembrane helix</keyword>
<evidence type="ECO:0000313" key="4">
    <source>
        <dbReference type="Proteomes" id="UP000233597"/>
    </source>
</evidence>
<organism evidence="3 4">
    <name type="scientific">Thalassospira marina</name>
    <dbReference type="NCBI Taxonomy" id="2048283"/>
    <lineage>
        <taxon>Bacteria</taxon>
        <taxon>Pseudomonadati</taxon>
        <taxon>Pseudomonadota</taxon>
        <taxon>Alphaproteobacteria</taxon>
        <taxon>Rhodospirillales</taxon>
        <taxon>Thalassospiraceae</taxon>
        <taxon>Thalassospira</taxon>
    </lineage>
</organism>
<dbReference type="InterPro" id="IPR000326">
    <property type="entry name" value="PAP2/HPO"/>
</dbReference>
<dbReference type="SMART" id="SM00014">
    <property type="entry name" value="acidPPc"/>
    <property type="match status" value="1"/>
</dbReference>
<sequence length="223" mass="24446">MLDKIRQKSPFEPKVLAVIAAIAGLLLLFGKVAEDVFEQESGAFDKAILLFMRHGNDLSQPIGPGWLLGVVRDITALGGVAVLALFTSIVTVYLLVAGYRRAAFWVVASIGLGALFEEALKIAFDRARPDIVPHLVTVHSLSFPSAHAMLSAITYLTLGTLVARTEKRTRVRIFVMSVGVSMTLLIGSSRLYLGVHWPTDVLAGWTLGAAWVLLFWLLSRRRY</sequence>
<protein>
    <submittedName>
        <fullName evidence="3">Phosphoesterase</fullName>
    </submittedName>
</protein>
<evidence type="ECO:0000313" key="3">
    <source>
        <dbReference type="EMBL" id="PKR55207.1"/>
    </source>
</evidence>
<dbReference type="EMBL" id="NWTK01000002">
    <property type="protein sequence ID" value="PKR55207.1"/>
    <property type="molecule type" value="Genomic_DNA"/>
</dbReference>
<dbReference type="Proteomes" id="UP000233597">
    <property type="component" value="Unassembled WGS sequence"/>
</dbReference>
<evidence type="ECO:0000256" key="1">
    <source>
        <dbReference type="SAM" id="Phobius"/>
    </source>
</evidence>
<dbReference type="PANTHER" id="PTHR14969:SF13">
    <property type="entry name" value="AT30094P"/>
    <property type="match status" value="1"/>
</dbReference>
<dbReference type="CDD" id="cd03392">
    <property type="entry name" value="PAP2_like_2"/>
    <property type="match status" value="1"/>
</dbReference>
<evidence type="ECO:0000259" key="2">
    <source>
        <dbReference type="SMART" id="SM00014"/>
    </source>
</evidence>